<protein>
    <submittedName>
        <fullName evidence="1">Uncharacterized protein</fullName>
    </submittedName>
</protein>
<organism evidence="1 2">
    <name type="scientific">Serratia ficaria</name>
    <dbReference type="NCBI Taxonomy" id="61651"/>
    <lineage>
        <taxon>Bacteria</taxon>
        <taxon>Pseudomonadati</taxon>
        <taxon>Pseudomonadota</taxon>
        <taxon>Gammaproteobacteria</taxon>
        <taxon>Enterobacterales</taxon>
        <taxon>Yersiniaceae</taxon>
        <taxon>Serratia</taxon>
    </lineage>
</organism>
<name>A0A240BP66_SERFI</name>
<evidence type="ECO:0000313" key="1">
    <source>
        <dbReference type="EMBL" id="SNV97182.1"/>
    </source>
</evidence>
<reference evidence="1 2" key="1">
    <citation type="submission" date="2017-06" db="EMBL/GenBank/DDBJ databases">
        <authorList>
            <consortium name="Pathogen Informatics"/>
        </authorList>
    </citation>
    <scope>NUCLEOTIDE SEQUENCE [LARGE SCALE GENOMIC DNA]</scope>
    <source>
        <strain evidence="1 2">NCTC12148</strain>
    </source>
</reference>
<accession>A0A240BP66</accession>
<proteinExistence type="predicted"/>
<dbReference type="Proteomes" id="UP000215134">
    <property type="component" value="Chromosome 1"/>
</dbReference>
<dbReference type="EMBL" id="LT906479">
    <property type="protein sequence ID" value="SNV97182.1"/>
    <property type="molecule type" value="Genomic_DNA"/>
</dbReference>
<gene>
    <name evidence="1" type="ORF">SAMEA4384070_01522</name>
</gene>
<keyword evidence="2" id="KW-1185">Reference proteome</keyword>
<dbReference type="AlphaFoldDB" id="A0A240BP66"/>
<dbReference type="STRING" id="1411141.GCA_001590885_02654"/>
<sequence>MTTSKGIAQIIYKDAIDYSRVRAHNAGQDIFLLACKMTIRLSRQMVKFISSQRIFAKITQWKVLVFNTGSFMKWRMFGNIK</sequence>
<evidence type="ECO:0000313" key="2">
    <source>
        <dbReference type="Proteomes" id="UP000215134"/>
    </source>
</evidence>
<dbReference type="KEGG" id="sfj:SAMEA4384070_1522"/>